<dbReference type="Proteomes" id="UP000292235">
    <property type="component" value="Chromosome"/>
</dbReference>
<protein>
    <recommendedName>
        <fullName evidence="3">DUF1963 domain-containing protein</fullName>
    </recommendedName>
</protein>
<reference evidence="1 2" key="1">
    <citation type="submission" date="2019-02" db="EMBL/GenBank/DDBJ databases">
        <authorList>
            <person name="Khodamoradi S."/>
            <person name="Hahnke R.L."/>
            <person name="Kaempfer P."/>
            <person name="Schumann P."/>
            <person name="Rohde M."/>
            <person name="Steinert M."/>
            <person name="Luzhetskyy A."/>
            <person name="Wink J."/>
            <person name="Ruckert C."/>
        </authorList>
    </citation>
    <scope>NUCLEOTIDE SEQUENCE [LARGE SCALE GENOMIC DNA]</scope>
    <source>
        <strain evidence="1 2">M2</strain>
    </source>
</reference>
<dbReference type="Pfam" id="PF09234">
    <property type="entry name" value="DUF1963"/>
    <property type="match status" value="1"/>
</dbReference>
<evidence type="ECO:0008006" key="3">
    <source>
        <dbReference type="Google" id="ProtNLM"/>
    </source>
</evidence>
<evidence type="ECO:0000313" key="2">
    <source>
        <dbReference type="Proteomes" id="UP000292235"/>
    </source>
</evidence>
<dbReference type="InterPro" id="IPR035948">
    <property type="entry name" value="YwqG-like_sf"/>
</dbReference>
<proteinExistence type="predicted"/>
<dbReference type="EMBL" id="CP036455">
    <property type="protein sequence ID" value="QBI55400.1"/>
    <property type="molecule type" value="Genomic_DNA"/>
</dbReference>
<dbReference type="Gene3D" id="2.30.320.10">
    <property type="entry name" value="YwqG-like"/>
    <property type="match status" value="1"/>
</dbReference>
<dbReference type="OrthoDB" id="4775619at2"/>
<gene>
    <name evidence="1" type="ORF">EKD16_18180</name>
</gene>
<dbReference type="SUPFAM" id="SSF103032">
    <property type="entry name" value="Hypothetical protein YwqG"/>
    <property type="match status" value="1"/>
</dbReference>
<dbReference type="AlphaFoldDB" id="A0A4P6Q543"/>
<accession>A0A4P6Q543</accession>
<dbReference type="InterPro" id="IPR015315">
    <property type="entry name" value="DUF1963"/>
</dbReference>
<keyword evidence="2" id="KW-1185">Reference proteome</keyword>
<sequence>MSDITEKKDRLRAEALKNGIPSPEVERWLQLIRPFAALTGGDGPVAARYGGHPIVPVSGPRPEMWQYFVASIDCAAVPGEVTDLPLPSDGRLLFFADPDICNMPSGEVVYVPAGTAVAERSAEDYDDDWPLPCIDLRLKRGFSLPDGDLADIGFPHSELLDELWCDIDEGAEGIFELGGYPRIWNNDPVEREPAEEDWVLLAEWSTADDVKSLDLGIVYWTIRRADLAEHRFDRVRVEVDMVG</sequence>
<dbReference type="RefSeq" id="WP_131099412.1">
    <property type="nucleotide sequence ID" value="NZ_CP036455.1"/>
</dbReference>
<evidence type="ECO:0000313" key="1">
    <source>
        <dbReference type="EMBL" id="QBI55400.1"/>
    </source>
</evidence>
<name>A0A4P6Q543_9ACTN</name>
<organism evidence="1 2">
    <name type="scientific">Streptomonospora litoralis</name>
    <dbReference type="NCBI Taxonomy" id="2498135"/>
    <lineage>
        <taxon>Bacteria</taxon>
        <taxon>Bacillati</taxon>
        <taxon>Actinomycetota</taxon>
        <taxon>Actinomycetes</taxon>
        <taxon>Streptosporangiales</taxon>
        <taxon>Nocardiopsidaceae</taxon>
        <taxon>Streptomonospora</taxon>
    </lineage>
</organism>
<dbReference type="KEGG" id="strr:EKD16_18180"/>